<organism evidence="3 4">
    <name type="scientific">Streptantibioticus parmotrematis</name>
    <dbReference type="NCBI Taxonomy" id="2873249"/>
    <lineage>
        <taxon>Bacteria</taxon>
        <taxon>Bacillati</taxon>
        <taxon>Actinomycetota</taxon>
        <taxon>Actinomycetes</taxon>
        <taxon>Kitasatosporales</taxon>
        <taxon>Streptomycetaceae</taxon>
        <taxon>Streptantibioticus</taxon>
    </lineage>
</organism>
<keyword evidence="2" id="KW-1133">Transmembrane helix</keyword>
<reference evidence="3 4" key="1">
    <citation type="submission" date="2021-08" db="EMBL/GenBank/DDBJ databases">
        <title>Streptomyces sp. PTM05 isolated from lichen.</title>
        <authorList>
            <person name="Somphong A."/>
            <person name="Phongsopitanun W."/>
            <person name="Tanasupawat S."/>
        </authorList>
    </citation>
    <scope>NUCLEOTIDE SEQUENCE [LARGE SCALE GENOMIC DNA]</scope>
    <source>
        <strain evidence="3 4">Ptm05</strain>
    </source>
</reference>
<keyword evidence="2" id="KW-0472">Membrane</keyword>
<feature type="region of interest" description="Disordered" evidence="1">
    <location>
        <begin position="1"/>
        <end position="23"/>
    </location>
</feature>
<feature type="transmembrane region" description="Helical" evidence="2">
    <location>
        <begin position="44"/>
        <end position="67"/>
    </location>
</feature>
<evidence type="ECO:0000256" key="2">
    <source>
        <dbReference type="SAM" id="Phobius"/>
    </source>
</evidence>
<proteinExistence type="predicted"/>
<keyword evidence="2" id="KW-0812">Transmembrane</keyword>
<evidence type="ECO:0000313" key="3">
    <source>
        <dbReference type="EMBL" id="MBY8887873.1"/>
    </source>
</evidence>
<dbReference type="EMBL" id="JAINVZ010000019">
    <property type="protein sequence ID" value="MBY8887873.1"/>
    <property type="molecule type" value="Genomic_DNA"/>
</dbReference>
<comment type="caution">
    <text evidence="3">The sequence shown here is derived from an EMBL/GenBank/DDBJ whole genome shotgun (WGS) entry which is preliminary data.</text>
</comment>
<evidence type="ECO:0000256" key="1">
    <source>
        <dbReference type="SAM" id="MobiDB-lite"/>
    </source>
</evidence>
<gene>
    <name evidence="3" type="ORF">K7472_23955</name>
</gene>
<accession>A0ABS7QXE3</accession>
<evidence type="ECO:0000313" key="4">
    <source>
        <dbReference type="Proteomes" id="UP001198565"/>
    </source>
</evidence>
<keyword evidence="4" id="KW-1185">Reference proteome</keyword>
<sequence length="68" mass="7280">MEDPFGPGAPGRQRPDKPAPVTEDQLITIAPFAPPVPQPPDRPWLGPLLIIGMPMAAAVLVFTILSLR</sequence>
<dbReference type="Proteomes" id="UP001198565">
    <property type="component" value="Unassembled WGS sequence"/>
</dbReference>
<name>A0ABS7QXE3_9ACTN</name>
<protein>
    <submittedName>
        <fullName evidence="3">Uncharacterized protein</fullName>
    </submittedName>
</protein>